<dbReference type="Proteomes" id="UP001236559">
    <property type="component" value="Unassembled WGS sequence"/>
</dbReference>
<dbReference type="InterPro" id="IPR011010">
    <property type="entry name" value="DNA_brk_join_enz"/>
</dbReference>
<evidence type="ECO:0000256" key="2">
    <source>
        <dbReference type="SAM" id="MobiDB-lite"/>
    </source>
</evidence>
<gene>
    <name evidence="3" type="ORF">J2S72_000787</name>
</gene>
<keyword evidence="1" id="KW-0238">DNA-binding</keyword>
<feature type="compositionally biased region" description="Basic and acidic residues" evidence="2">
    <location>
        <begin position="106"/>
        <end position="116"/>
    </location>
</feature>
<keyword evidence="4" id="KW-1185">Reference proteome</keyword>
<comment type="caution">
    <text evidence="3">The sequence shown here is derived from an EMBL/GenBank/DDBJ whole genome shotgun (WGS) entry which is preliminary data.</text>
</comment>
<dbReference type="SUPFAM" id="SSF56349">
    <property type="entry name" value="DNA breaking-rejoining enzymes"/>
    <property type="match status" value="1"/>
</dbReference>
<dbReference type="Gene3D" id="1.10.150.130">
    <property type="match status" value="1"/>
</dbReference>
<feature type="region of interest" description="Disordered" evidence="2">
    <location>
        <begin position="97"/>
        <end position="116"/>
    </location>
</feature>
<evidence type="ECO:0000313" key="4">
    <source>
        <dbReference type="Proteomes" id="UP001236559"/>
    </source>
</evidence>
<accession>A0ABU0AUR9</accession>
<name>A0ABU0AUR9_9FIRM</name>
<organism evidence="3 4">
    <name type="scientific">Peptoniphilus koenoeneniae</name>
    <dbReference type="NCBI Taxonomy" id="507751"/>
    <lineage>
        <taxon>Bacteria</taxon>
        <taxon>Bacillati</taxon>
        <taxon>Bacillota</taxon>
        <taxon>Tissierellia</taxon>
        <taxon>Tissierellales</taxon>
        <taxon>Peptoniphilaceae</taxon>
        <taxon>Peptoniphilus</taxon>
    </lineage>
</organism>
<dbReference type="InterPro" id="IPR010998">
    <property type="entry name" value="Integrase_recombinase_N"/>
</dbReference>
<evidence type="ECO:0008006" key="5">
    <source>
        <dbReference type="Google" id="ProtNLM"/>
    </source>
</evidence>
<protein>
    <recommendedName>
        <fullName evidence="5">Core-binding (CB) domain-containing protein</fullName>
    </recommendedName>
</protein>
<evidence type="ECO:0000313" key="3">
    <source>
        <dbReference type="EMBL" id="MDQ0274770.1"/>
    </source>
</evidence>
<evidence type="ECO:0000256" key="1">
    <source>
        <dbReference type="ARBA" id="ARBA00023125"/>
    </source>
</evidence>
<proteinExistence type="predicted"/>
<sequence>MARNKNSLQYELFKKASAGLKGNTTRKQYRYACKKFASWSKEQGIKQIEKVDEDLIQEYSFHLQEDPFGYSAGTIHTYLAPICKARGVSMKDISKPRRKANTITKGRQEEANSHGKVQETYPEYQRLITLQKALGIRRSELGQLIRGDLKQGKDGYLYVHVRKGKGGKSTYQLILPKDEEVVKKIFFEKSMGEKIFNSEEMNNKINLHAIRREHAIDVYQFFEERIENEDGFEKVLKDRLIKAFIDGNKDLYDTNRSKYDSKLSRFINDVRDDLYILRGENKQRAIQNGRPVVYNRLALMATSVFALSHWRLDVTIVNYIV</sequence>
<reference evidence="3 4" key="1">
    <citation type="submission" date="2023-07" db="EMBL/GenBank/DDBJ databases">
        <title>Genomic Encyclopedia of Type Strains, Phase IV (KMG-IV): sequencing the most valuable type-strain genomes for metagenomic binning, comparative biology and taxonomic classification.</title>
        <authorList>
            <person name="Goeker M."/>
        </authorList>
    </citation>
    <scope>NUCLEOTIDE SEQUENCE [LARGE SCALE GENOMIC DNA]</scope>
    <source>
        <strain evidence="3 4">DSM 22616</strain>
    </source>
</reference>
<dbReference type="RefSeq" id="WP_307495008.1">
    <property type="nucleotide sequence ID" value="NZ_JAUSTN010000003.1"/>
</dbReference>
<dbReference type="EMBL" id="JAUSTN010000003">
    <property type="protein sequence ID" value="MDQ0274770.1"/>
    <property type="molecule type" value="Genomic_DNA"/>
</dbReference>